<dbReference type="PANTHER" id="PTHR10332:SF10">
    <property type="entry name" value="EQUILIBRATIVE NUCLEOSIDE TRANSPORTER 4"/>
    <property type="match status" value="1"/>
</dbReference>
<gene>
    <name evidence="8" type="ORF">PSON_ATCC_30995.1.T0080298</name>
</gene>
<feature type="transmembrane region" description="Helical" evidence="7">
    <location>
        <begin position="117"/>
        <end position="135"/>
    </location>
</feature>
<dbReference type="GO" id="GO:0005337">
    <property type="term" value="F:nucleoside transmembrane transporter activity"/>
    <property type="evidence" value="ECO:0007669"/>
    <property type="project" value="InterPro"/>
</dbReference>
<keyword evidence="5 7" id="KW-1133">Transmembrane helix</keyword>
<feature type="transmembrane region" description="Helical" evidence="7">
    <location>
        <begin position="155"/>
        <end position="177"/>
    </location>
</feature>
<protein>
    <recommendedName>
        <fullName evidence="10">Nucleoside transporter</fullName>
    </recommendedName>
</protein>
<feature type="transmembrane region" description="Helical" evidence="7">
    <location>
        <begin position="28"/>
        <end position="48"/>
    </location>
</feature>
<dbReference type="Pfam" id="PF01733">
    <property type="entry name" value="Nucleoside_tran"/>
    <property type="match status" value="1"/>
</dbReference>
<evidence type="ECO:0000256" key="7">
    <source>
        <dbReference type="SAM" id="Phobius"/>
    </source>
</evidence>
<dbReference type="AlphaFoldDB" id="A0A8S1KN85"/>
<evidence type="ECO:0000256" key="2">
    <source>
        <dbReference type="ARBA" id="ARBA00007965"/>
    </source>
</evidence>
<comment type="caution">
    <text evidence="8">The sequence shown here is derived from an EMBL/GenBank/DDBJ whole genome shotgun (WGS) entry which is preliminary data.</text>
</comment>
<feature type="transmembrane region" description="Helical" evidence="7">
    <location>
        <begin position="183"/>
        <end position="204"/>
    </location>
</feature>
<feature type="transmembrane region" description="Helical" evidence="7">
    <location>
        <begin position="60"/>
        <end position="80"/>
    </location>
</feature>
<sequence>MDPNKTIDDTQFSLFEKKPKKSQFFQKIFFFILGVSSLSGWNAILTGLSYFADQYDGRNVYFIMPIPNFIGLCLIGLFLPRISSLLSMFFRIVWSLTILCILLILLPIIALEMHSTLGYWLCLITIFIMGIFSSLQQNSSIGMSGILGPEYVNVFFIGTGASGTIITIFRLISLAAINSEKSIFLYIGIAVLWNIGAIVMYFAFTKTPQYRKIIQAHKKGRKSVLVHDQIITQDEPDDVKQNDSLISDIMNSEIANQINITQDSHPNTENQLTNQNKDQISIEKMNVIQTLIWINKVAFPIPLLIVILYVQTFMMFPGVAFQKSFDSDFINWGQCFISLGYNMGDTLGKFLAGNRKLFNLQILIGLFLARFIFYYTYIAIAKGTLDANWISYMNTFLFGTFNGFITTGYMILGPEKTNEGFVKEKIGFVSGFSLCFGIMLGTFLALPFSNISS</sequence>
<accession>A0A8S1KN85</accession>
<feature type="transmembrane region" description="Helical" evidence="7">
    <location>
        <begin position="426"/>
        <end position="448"/>
    </location>
</feature>
<keyword evidence="3" id="KW-0813">Transport</keyword>
<evidence type="ECO:0000313" key="9">
    <source>
        <dbReference type="Proteomes" id="UP000692954"/>
    </source>
</evidence>
<proteinExistence type="inferred from homology"/>
<dbReference type="InterPro" id="IPR002259">
    <property type="entry name" value="Eqnu_transpt"/>
</dbReference>
<dbReference type="EMBL" id="CAJJDN010000008">
    <property type="protein sequence ID" value="CAD8054442.1"/>
    <property type="molecule type" value="Genomic_DNA"/>
</dbReference>
<feature type="transmembrane region" description="Helical" evidence="7">
    <location>
        <begin position="287"/>
        <end position="309"/>
    </location>
</feature>
<evidence type="ECO:0000256" key="4">
    <source>
        <dbReference type="ARBA" id="ARBA00022692"/>
    </source>
</evidence>
<reference evidence="8" key="1">
    <citation type="submission" date="2021-01" db="EMBL/GenBank/DDBJ databases">
        <authorList>
            <consortium name="Genoscope - CEA"/>
            <person name="William W."/>
        </authorList>
    </citation>
    <scope>NUCLEOTIDE SEQUENCE</scope>
</reference>
<keyword evidence="4 7" id="KW-0812">Transmembrane</keyword>
<evidence type="ECO:0000256" key="1">
    <source>
        <dbReference type="ARBA" id="ARBA00004141"/>
    </source>
</evidence>
<comment type="subcellular location">
    <subcellularLocation>
        <location evidence="1">Membrane</location>
        <topology evidence="1">Multi-pass membrane protein</topology>
    </subcellularLocation>
</comment>
<dbReference type="GO" id="GO:0005886">
    <property type="term" value="C:plasma membrane"/>
    <property type="evidence" value="ECO:0007669"/>
    <property type="project" value="TreeGrafter"/>
</dbReference>
<dbReference type="PANTHER" id="PTHR10332">
    <property type="entry name" value="EQUILIBRATIVE NUCLEOSIDE TRANSPORTER"/>
    <property type="match status" value="1"/>
</dbReference>
<evidence type="ECO:0008006" key="10">
    <source>
        <dbReference type="Google" id="ProtNLM"/>
    </source>
</evidence>
<evidence type="ECO:0000256" key="3">
    <source>
        <dbReference type="ARBA" id="ARBA00022448"/>
    </source>
</evidence>
<feature type="transmembrane region" description="Helical" evidence="7">
    <location>
        <begin position="360"/>
        <end position="380"/>
    </location>
</feature>
<organism evidence="8 9">
    <name type="scientific">Paramecium sonneborni</name>
    <dbReference type="NCBI Taxonomy" id="65129"/>
    <lineage>
        <taxon>Eukaryota</taxon>
        <taxon>Sar</taxon>
        <taxon>Alveolata</taxon>
        <taxon>Ciliophora</taxon>
        <taxon>Intramacronucleata</taxon>
        <taxon>Oligohymenophorea</taxon>
        <taxon>Peniculida</taxon>
        <taxon>Parameciidae</taxon>
        <taxon>Paramecium</taxon>
    </lineage>
</organism>
<comment type="similarity">
    <text evidence="2">Belongs to the SLC29A/ENT transporter (TC 2.A.57) family.</text>
</comment>
<evidence type="ECO:0000256" key="5">
    <source>
        <dbReference type="ARBA" id="ARBA00022989"/>
    </source>
</evidence>
<dbReference type="Proteomes" id="UP000692954">
    <property type="component" value="Unassembled WGS sequence"/>
</dbReference>
<feature type="transmembrane region" description="Helical" evidence="7">
    <location>
        <begin position="392"/>
        <end position="414"/>
    </location>
</feature>
<name>A0A8S1KN85_9CILI</name>
<dbReference type="OrthoDB" id="411344at2759"/>
<feature type="transmembrane region" description="Helical" evidence="7">
    <location>
        <begin position="329"/>
        <end position="348"/>
    </location>
</feature>
<keyword evidence="9" id="KW-1185">Reference proteome</keyword>
<keyword evidence="6 7" id="KW-0472">Membrane</keyword>
<feature type="transmembrane region" description="Helical" evidence="7">
    <location>
        <begin position="92"/>
        <end position="111"/>
    </location>
</feature>
<evidence type="ECO:0000313" key="8">
    <source>
        <dbReference type="EMBL" id="CAD8054442.1"/>
    </source>
</evidence>
<evidence type="ECO:0000256" key="6">
    <source>
        <dbReference type="ARBA" id="ARBA00023136"/>
    </source>
</evidence>